<dbReference type="Pfam" id="PF02780">
    <property type="entry name" value="Transketolase_C"/>
    <property type="match status" value="1"/>
</dbReference>
<protein>
    <submittedName>
        <fullName evidence="5">Transketolase</fullName>
    </submittedName>
</protein>
<comment type="similarity">
    <text evidence="2">Belongs to the transketolase family.</text>
</comment>
<keyword evidence="3" id="KW-0786">Thiamine pyrophosphate</keyword>
<dbReference type="InterPro" id="IPR033248">
    <property type="entry name" value="Transketolase_C"/>
</dbReference>
<dbReference type="CDD" id="cd07033">
    <property type="entry name" value="TPP_PYR_DXS_TK_like"/>
    <property type="match status" value="1"/>
</dbReference>
<dbReference type="EMBL" id="MFVK01000040">
    <property type="protein sequence ID" value="OGI98163.1"/>
    <property type="molecule type" value="Genomic_DNA"/>
</dbReference>
<sequence length="311" mass="33764">MQMVPTRDGFGKGLVEAGEKDDRVVVLCADLSESTRIHWFQQKFPERFIQLGVAEQNMATVASGMANYGKIPFMASYAAFSPGRNNEQIRTTISLNNVPVKICGAHAGISVGSDGATHQQLEDIALMRVQPNMVVVVPCDAVEAQKVTVAVAFNGKPTYIRFGREKSAVFTTPETPFEIGRAEVLRDGQDVAIIGCGMLLYNALIAAEELAKEQIDCMVINSHTVKPLDEKTIIKAAKECKAVVSVEEHQVNGGLGSAIAECLAKNYSVPQEFIGVQDRFGESGEPTELIEAFGMGVKSIKEAVKKVMRRK</sequence>
<evidence type="ECO:0000256" key="2">
    <source>
        <dbReference type="ARBA" id="ARBA00007131"/>
    </source>
</evidence>
<dbReference type="FunFam" id="3.40.50.970:FF:000129">
    <property type="entry name" value="Transketolase"/>
    <property type="match status" value="1"/>
</dbReference>
<dbReference type="Pfam" id="PF02779">
    <property type="entry name" value="Transket_pyr"/>
    <property type="match status" value="1"/>
</dbReference>
<dbReference type="SUPFAM" id="SSF52922">
    <property type="entry name" value="TK C-terminal domain-like"/>
    <property type="match status" value="1"/>
</dbReference>
<proteinExistence type="inferred from homology"/>
<comment type="caution">
    <text evidence="5">The sequence shown here is derived from an EMBL/GenBank/DDBJ whole genome shotgun (WGS) entry which is preliminary data.</text>
</comment>
<accession>A0A1F6XVP8</accession>
<evidence type="ECO:0000313" key="5">
    <source>
        <dbReference type="EMBL" id="OGI98163.1"/>
    </source>
</evidence>
<dbReference type="PANTHER" id="PTHR43825:SF1">
    <property type="entry name" value="TRANSKETOLASE-LIKE PYRIMIDINE-BINDING DOMAIN-CONTAINING PROTEIN"/>
    <property type="match status" value="1"/>
</dbReference>
<evidence type="ECO:0000256" key="1">
    <source>
        <dbReference type="ARBA" id="ARBA00001964"/>
    </source>
</evidence>
<evidence type="ECO:0000259" key="4">
    <source>
        <dbReference type="SMART" id="SM00861"/>
    </source>
</evidence>
<comment type="cofactor">
    <cofactor evidence="1">
        <name>thiamine diphosphate</name>
        <dbReference type="ChEBI" id="CHEBI:58937"/>
    </cofactor>
</comment>
<dbReference type="SMART" id="SM00861">
    <property type="entry name" value="Transket_pyr"/>
    <property type="match status" value="1"/>
</dbReference>
<dbReference type="InterPro" id="IPR029061">
    <property type="entry name" value="THDP-binding"/>
</dbReference>
<dbReference type="PANTHER" id="PTHR43825">
    <property type="entry name" value="PYRUVATE DEHYDROGENASE E1 COMPONENT"/>
    <property type="match status" value="1"/>
</dbReference>
<reference evidence="5 6" key="1">
    <citation type="journal article" date="2016" name="Nat. Commun.">
        <title>Thousands of microbial genomes shed light on interconnected biogeochemical processes in an aquifer system.</title>
        <authorList>
            <person name="Anantharaman K."/>
            <person name="Brown C.T."/>
            <person name="Hug L.A."/>
            <person name="Sharon I."/>
            <person name="Castelle C.J."/>
            <person name="Probst A.J."/>
            <person name="Thomas B.C."/>
            <person name="Singh A."/>
            <person name="Wilkins M.J."/>
            <person name="Karaoz U."/>
            <person name="Brodie E.L."/>
            <person name="Williams K.H."/>
            <person name="Hubbard S.S."/>
            <person name="Banfield J.F."/>
        </authorList>
    </citation>
    <scope>NUCLEOTIDE SEQUENCE [LARGE SCALE GENOMIC DNA]</scope>
</reference>
<dbReference type="InterPro" id="IPR005475">
    <property type="entry name" value="Transketolase-like_Pyr-bd"/>
</dbReference>
<dbReference type="Proteomes" id="UP000176479">
    <property type="component" value="Unassembled WGS sequence"/>
</dbReference>
<name>A0A1F6XVP8_9BACT</name>
<feature type="domain" description="Transketolase-like pyrimidine-binding" evidence="4">
    <location>
        <begin position="4"/>
        <end position="169"/>
    </location>
</feature>
<dbReference type="Gene3D" id="3.40.50.920">
    <property type="match status" value="1"/>
</dbReference>
<evidence type="ECO:0000313" key="6">
    <source>
        <dbReference type="Proteomes" id="UP000176479"/>
    </source>
</evidence>
<dbReference type="AlphaFoldDB" id="A0A1F6XVP8"/>
<gene>
    <name evidence="5" type="ORF">A3H53_03285</name>
</gene>
<dbReference type="InterPro" id="IPR009014">
    <property type="entry name" value="Transketo_C/PFOR_II"/>
</dbReference>
<dbReference type="SUPFAM" id="SSF52518">
    <property type="entry name" value="Thiamin diphosphate-binding fold (THDP-binding)"/>
    <property type="match status" value="1"/>
</dbReference>
<dbReference type="InterPro" id="IPR051157">
    <property type="entry name" value="PDH/Transketolase"/>
</dbReference>
<organism evidence="5 6">
    <name type="scientific">Candidatus Nomurabacteria bacterium RIFCSPLOWO2_02_FULL_40_10</name>
    <dbReference type="NCBI Taxonomy" id="1801786"/>
    <lineage>
        <taxon>Bacteria</taxon>
        <taxon>Candidatus Nomuraibacteriota</taxon>
    </lineage>
</organism>
<evidence type="ECO:0000256" key="3">
    <source>
        <dbReference type="ARBA" id="ARBA00023052"/>
    </source>
</evidence>
<dbReference type="Gene3D" id="3.40.50.970">
    <property type="match status" value="1"/>
</dbReference>